<evidence type="ECO:0000313" key="9">
    <source>
        <dbReference type="Proteomes" id="UP000830198"/>
    </source>
</evidence>
<keyword evidence="4 6" id="KW-0418">Kinase</keyword>
<dbReference type="PROSITE" id="PS01076">
    <property type="entry name" value="ACETATE_KINASE_2"/>
    <property type="match status" value="1"/>
</dbReference>
<feature type="active site" description="Proton donor/acceptor" evidence="6">
    <location>
        <position position="147"/>
    </location>
</feature>
<accession>A0ABY4HZB2</accession>
<evidence type="ECO:0000256" key="4">
    <source>
        <dbReference type="ARBA" id="ARBA00022777"/>
    </source>
</evidence>
<dbReference type="PIRSF" id="PIRSF000722">
    <property type="entry name" value="Acetate_prop_kin"/>
    <property type="match status" value="1"/>
</dbReference>
<feature type="binding site" evidence="6">
    <location>
        <position position="12"/>
    </location>
    <ligand>
        <name>Mg(2+)</name>
        <dbReference type="ChEBI" id="CHEBI:18420"/>
    </ligand>
</feature>
<dbReference type="NCBIfam" id="TIGR00016">
    <property type="entry name" value="ackA"/>
    <property type="match status" value="1"/>
</dbReference>
<proteinExistence type="inferred from homology"/>
<sequence length="404" mass="44149">MDNTVPVILTINCGSSSLKFALFDLSSIRLISQGNIQDIGRDSSIRLMDARGHEERVDQPVADLDAAIQFLVQLLNESYSPYTIHAIGHRIVQGGKEHYLPELITTDLLQAFETLIPLAPGHLPAEIKAIQAFENAYPGTPQVACFDTAFHKDMPFAARHFALPRHLWDDGLIRYGFHGLSYEYIYQQLKQFAPQEASGSVVIAHLGNGASMAVVKNGRSLDTTMGLTPTGGLVMSTRSGDLDPGVILYLLKEKHFISERALNELLNKESGLKGVSGSASDIKTLLEQEAKDQRAAEAVQLFCYQAKKYIGALTAAAGGINTLVFTGGIGVHAPLIRERICEGLEYLGIAVDPFLNDDRNDIISPSGSRVTVRVMATNEELIIAQHTQQCLQSHKTTHYGNTHT</sequence>
<dbReference type="GO" id="GO:0008776">
    <property type="term" value="F:acetate kinase activity"/>
    <property type="evidence" value="ECO:0007669"/>
    <property type="project" value="UniProtKB-EC"/>
</dbReference>
<comment type="subunit">
    <text evidence="6">Homodimer.</text>
</comment>
<dbReference type="Pfam" id="PF00871">
    <property type="entry name" value="Acetate_kinase"/>
    <property type="match status" value="1"/>
</dbReference>
<reference evidence="8 9" key="1">
    <citation type="submission" date="2022-04" db="EMBL/GenBank/DDBJ databases">
        <title>The arsenic-methylating capacity of Chitinophaga filiformis YT5 during chitin decomposition.</title>
        <authorList>
            <person name="Chen G."/>
            <person name="Liang Y."/>
        </authorList>
    </citation>
    <scope>NUCLEOTIDE SEQUENCE [LARGE SCALE GENOMIC DNA]</scope>
    <source>
        <strain evidence="8 9">YT5</strain>
    </source>
</reference>
<dbReference type="InterPro" id="IPR000890">
    <property type="entry name" value="Aliphatic_acid_kin_short-chain"/>
</dbReference>
<dbReference type="EC" id="2.7.2.1" evidence="6"/>
<dbReference type="PANTHER" id="PTHR21060:SF15">
    <property type="entry name" value="ACETATE KINASE-RELATED"/>
    <property type="match status" value="1"/>
</dbReference>
<protein>
    <recommendedName>
        <fullName evidence="6">Acetate kinase</fullName>
        <ecNumber evidence="6">2.7.2.1</ecNumber>
    </recommendedName>
    <alternativeName>
        <fullName evidence="6">Acetokinase</fullName>
    </alternativeName>
</protein>
<evidence type="ECO:0000256" key="3">
    <source>
        <dbReference type="ARBA" id="ARBA00022741"/>
    </source>
</evidence>
<evidence type="ECO:0000313" key="8">
    <source>
        <dbReference type="EMBL" id="UPK68745.1"/>
    </source>
</evidence>
<dbReference type="InterPro" id="IPR043129">
    <property type="entry name" value="ATPase_NBD"/>
</dbReference>
<comment type="pathway">
    <text evidence="6">Metabolic intermediate biosynthesis; acetyl-CoA biosynthesis; acetyl-CoA from acetate: step 1/2.</text>
</comment>
<keyword evidence="9" id="KW-1185">Reference proteome</keyword>
<keyword evidence="5 6" id="KW-0067">ATP-binding</keyword>
<comment type="caution">
    <text evidence="6">Lacks conserved residue(s) required for the propagation of feature annotation.</text>
</comment>
<comment type="catalytic activity">
    <reaction evidence="6">
        <text>acetate + ATP = acetyl phosphate + ADP</text>
        <dbReference type="Rhea" id="RHEA:11352"/>
        <dbReference type="ChEBI" id="CHEBI:22191"/>
        <dbReference type="ChEBI" id="CHEBI:30089"/>
        <dbReference type="ChEBI" id="CHEBI:30616"/>
        <dbReference type="ChEBI" id="CHEBI:456216"/>
        <dbReference type="EC" id="2.7.2.1"/>
    </reaction>
</comment>
<comment type="similarity">
    <text evidence="1 6 7">Belongs to the acetokinase family.</text>
</comment>
<feature type="binding site" evidence="6">
    <location>
        <begin position="205"/>
        <end position="209"/>
    </location>
    <ligand>
        <name>ATP</name>
        <dbReference type="ChEBI" id="CHEBI:30616"/>
    </ligand>
</feature>
<feature type="site" description="Transition state stabilizer" evidence="6">
    <location>
        <position position="178"/>
    </location>
</feature>
<dbReference type="PRINTS" id="PR00471">
    <property type="entry name" value="ACETATEKNASE"/>
</dbReference>
<name>A0ABY4HZB2_CHIFI</name>
<keyword evidence="6" id="KW-0479">Metal-binding</keyword>
<feature type="binding site" evidence="6">
    <location>
        <position position="90"/>
    </location>
    <ligand>
        <name>substrate</name>
    </ligand>
</feature>
<dbReference type="HAMAP" id="MF_00020">
    <property type="entry name" value="Acetate_kinase"/>
    <property type="match status" value="1"/>
</dbReference>
<dbReference type="Gene3D" id="3.30.420.40">
    <property type="match status" value="2"/>
</dbReference>
<dbReference type="Proteomes" id="UP000830198">
    <property type="component" value="Chromosome"/>
</dbReference>
<feature type="site" description="Transition state stabilizer" evidence="6">
    <location>
        <position position="238"/>
    </location>
</feature>
<comment type="function">
    <text evidence="6">Catalyzes the formation of acetyl phosphate from acetate and ATP. Can also catalyze the reverse reaction.</text>
</comment>
<dbReference type="PROSITE" id="PS01075">
    <property type="entry name" value="ACETATE_KINASE_1"/>
    <property type="match status" value="1"/>
</dbReference>
<keyword evidence="2 6" id="KW-0808">Transferase</keyword>
<dbReference type="RefSeq" id="WP_247811114.1">
    <property type="nucleotide sequence ID" value="NZ_CP095855.1"/>
</dbReference>
<keyword evidence="3 6" id="KW-0547">Nucleotide-binding</keyword>
<keyword evidence="6" id="KW-0460">Magnesium</keyword>
<dbReference type="SUPFAM" id="SSF53067">
    <property type="entry name" value="Actin-like ATPase domain"/>
    <property type="match status" value="2"/>
</dbReference>
<evidence type="ECO:0000256" key="5">
    <source>
        <dbReference type="ARBA" id="ARBA00022840"/>
    </source>
</evidence>
<dbReference type="InterPro" id="IPR023865">
    <property type="entry name" value="Aliphatic_acid_kinase_CS"/>
</dbReference>
<keyword evidence="6" id="KW-0963">Cytoplasm</keyword>
<comment type="subcellular location">
    <subcellularLocation>
        <location evidence="6">Cytoplasm</location>
    </subcellularLocation>
</comment>
<evidence type="ECO:0000256" key="7">
    <source>
        <dbReference type="RuleBase" id="RU003835"/>
    </source>
</evidence>
<comment type="cofactor">
    <cofactor evidence="6">
        <name>Mg(2+)</name>
        <dbReference type="ChEBI" id="CHEBI:18420"/>
    </cofactor>
    <cofactor evidence="6">
        <name>Mn(2+)</name>
        <dbReference type="ChEBI" id="CHEBI:29035"/>
    </cofactor>
    <text evidence="6">Mg(2+). Can also accept Mn(2+).</text>
</comment>
<feature type="binding site" evidence="6">
    <location>
        <position position="19"/>
    </location>
    <ligand>
        <name>ATP</name>
        <dbReference type="ChEBI" id="CHEBI:30616"/>
    </ligand>
</feature>
<feature type="binding site" evidence="6">
    <location>
        <position position="379"/>
    </location>
    <ligand>
        <name>Mg(2+)</name>
        <dbReference type="ChEBI" id="CHEBI:18420"/>
    </ligand>
</feature>
<evidence type="ECO:0000256" key="1">
    <source>
        <dbReference type="ARBA" id="ARBA00008748"/>
    </source>
</evidence>
<gene>
    <name evidence="6" type="primary">ackA</name>
    <name evidence="8" type="ORF">MYF79_27680</name>
</gene>
<dbReference type="PANTHER" id="PTHR21060">
    <property type="entry name" value="ACETATE KINASE"/>
    <property type="match status" value="1"/>
</dbReference>
<dbReference type="InterPro" id="IPR004372">
    <property type="entry name" value="Ac/propionate_kinase"/>
</dbReference>
<evidence type="ECO:0000256" key="2">
    <source>
        <dbReference type="ARBA" id="ARBA00022679"/>
    </source>
</evidence>
<evidence type="ECO:0000256" key="6">
    <source>
        <dbReference type="HAMAP-Rule" id="MF_00020"/>
    </source>
</evidence>
<organism evidence="8 9">
    <name type="scientific">Chitinophaga filiformis</name>
    <name type="common">Myxococcus filiformis</name>
    <name type="synonym">Flexibacter filiformis</name>
    <dbReference type="NCBI Taxonomy" id="104663"/>
    <lineage>
        <taxon>Bacteria</taxon>
        <taxon>Pseudomonadati</taxon>
        <taxon>Bacteroidota</taxon>
        <taxon>Chitinophagia</taxon>
        <taxon>Chitinophagales</taxon>
        <taxon>Chitinophagaceae</taxon>
        <taxon>Chitinophaga</taxon>
    </lineage>
</organism>
<dbReference type="EMBL" id="CP095855">
    <property type="protein sequence ID" value="UPK68745.1"/>
    <property type="molecule type" value="Genomic_DNA"/>
</dbReference>